<feature type="transmembrane region" description="Helical" evidence="5">
    <location>
        <begin position="49"/>
        <end position="70"/>
    </location>
</feature>
<dbReference type="AlphaFoldDB" id="A0AAV8ZQL9"/>
<evidence type="ECO:0008006" key="8">
    <source>
        <dbReference type="Google" id="ProtNLM"/>
    </source>
</evidence>
<evidence type="ECO:0000313" key="7">
    <source>
        <dbReference type="Proteomes" id="UP001162156"/>
    </source>
</evidence>
<name>A0AAV8ZQL9_9CUCU</name>
<dbReference type="Proteomes" id="UP001162156">
    <property type="component" value="Unassembled WGS sequence"/>
</dbReference>
<evidence type="ECO:0000256" key="3">
    <source>
        <dbReference type="ARBA" id="ARBA00022989"/>
    </source>
</evidence>
<sequence length="94" mass="10201">MPVGFEFAIEITFPSDESTTTGLLNAMTQALGVFITLALGKLNDRLGPLWALGSQATLLLIGAILTQLVPNEKKRQEAFKKNILEIKLSSNDNV</sequence>
<dbReference type="EMBL" id="JANEYF010000854">
    <property type="protein sequence ID" value="KAJ8967432.1"/>
    <property type="molecule type" value="Genomic_DNA"/>
</dbReference>
<keyword evidence="7" id="KW-1185">Reference proteome</keyword>
<evidence type="ECO:0000313" key="6">
    <source>
        <dbReference type="EMBL" id="KAJ8967432.1"/>
    </source>
</evidence>
<keyword evidence="2 5" id="KW-0812">Transmembrane</keyword>
<dbReference type="GO" id="GO:0020037">
    <property type="term" value="F:heme binding"/>
    <property type="evidence" value="ECO:0007669"/>
    <property type="project" value="TreeGrafter"/>
</dbReference>
<dbReference type="PANTHER" id="PTHR10924:SF4">
    <property type="entry name" value="GH15861P"/>
    <property type="match status" value="1"/>
</dbReference>
<evidence type="ECO:0000256" key="1">
    <source>
        <dbReference type="ARBA" id="ARBA00004141"/>
    </source>
</evidence>
<dbReference type="PANTHER" id="PTHR10924">
    <property type="entry name" value="MAJOR FACILITATOR SUPERFAMILY PROTEIN-RELATED"/>
    <property type="match status" value="1"/>
</dbReference>
<keyword evidence="3 5" id="KW-1133">Transmembrane helix</keyword>
<proteinExistence type="predicted"/>
<accession>A0AAV8ZQL9</accession>
<keyword evidence="4 5" id="KW-0472">Membrane</keyword>
<reference evidence="6" key="1">
    <citation type="journal article" date="2023" name="Insect Mol. Biol.">
        <title>Genome sequencing provides insights into the evolution of gene families encoding plant cell wall-degrading enzymes in longhorned beetles.</title>
        <authorList>
            <person name="Shin N.R."/>
            <person name="Okamura Y."/>
            <person name="Kirsch R."/>
            <person name="Pauchet Y."/>
        </authorList>
    </citation>
    <scope>NUCLEOTIDE SEQUENCE</scope>
    <source>
        <strain evidence="6">RBIC_L_NR</strain>
    </source>
</reference>
<evidence type="ECO:0000256" key="2">
    <source>
        <dbReference type="ARBA" id="ARBA00022692"/>
    </source>
</evidence>
<organism evidence="6 7">
    <name type="scientific">Rhamnusium bicolor</name>
    <dbReference type="NCBI Taxonomy" id="1586634"/>
    <lineage>
        <taxon>Eukaryota</taxon>
        <taxon>Metazoa</taxon>
        <taxon>Ecdysozoa</taxon>
        <taxon>Arthropoda</taxon>
        <taxon>Hexapoda</taxon>
        <taxon>Insecta</taxon>
        <taxon>Pterygota</taxon>
        <taxon>Neoptera</taxon>
        <taxon>Endopterygota</taxon>
        <taxon>Coleoptera</taxon>
        <taxon>Polyphaga</taxon>
        <taxon>Cucujiformia</taxon>
        <taxon>Chrysomeloidea</taxon>
        <taxon>Cerambycidae</taxon>
        <taxon>Lepturinae</taxon>
        <taxon>Rhagiini</taxon>
        <taxon>Rhamnusium</taxon>
    </lineage>
</organism>
<dbReference type="SUPFAM" id="SSF103473">
    <property type="entry name" value="MFS general substrate transporter"/>
    <property type="match status" value="1"/>
</dbReference>
<comment type="subcellular location">
    <subcellularLocation>
        <location evidence="1">Membrane</location>
        <topology evidence="1">Multi-pass membrane protein</topology>
    </subcellularLocation>
</comment>
<protein>
    <recommendedName>
        <fullName evidence="8">Major facilitator superfamily (MFS) profile domain-containing protein</fullName>
    </recommendedName>
</protein>
<dbReference type="GO" id="GO:0097037">
    <property type="term" value="P:heme export"/>
    <property type="evidence" value="ECO:0007669"/>
    <property type="project" value="TreeGrafter"/>
</dbReference>
<dbReference type="GO" id="GO:0016020">
    <property type="term" value="C:membrane"/>
    <property type="evidence" value="ECO:0007669"/>
    <property type="project" value="UniProtKB-SubCell"/>
</dbReference>
<evidence type="ECO:0000256" key="4">
    <source>
        <dbReference type="ARBA" id="ARBA00023136"/>
    </source>
</evidence>
<comment type="caution">
    <text evidence="6">The sequence shown here is derived from an EMBL/GenBank/DDBJ whole genome shotgun (WGS) entry which is preliminary data.</text>
</comment>
<gene>
    <name evidence="6" type="ORF">NQ314_002880</name>
</gene>
<dbReference type="InterPro" id="IPR036259">
    <property type="entry name" value="MFS_trans_sf"/>
</dbReference>
<evidence type="ECO:0000256" key="5">
    <source>
        <dbReference type="SAM" id="Phobius"/>
    </source>
</evidence>
<dbReference type="GO" id="GO:0015232">
    <property type="term" value="F:heme transmembrane transporter activity"/>
    <property type="evidence" value="ECO:0007669"/>
    <property type="project" value="TreeGrafter"/>
</dbReference>
<dbReference type="InterPro" id="IPR049680">
    <property type="entry name" value="FLVCR1-2_SLC49-like"/>
</dbReference>